<dbReference type="AlphaFoldDB" id="A0A4Q7PFV4"/>
<dbReference type="EMBL" id="SGXE01000001">
    <property type="protein sequence ID" value="RZS99225.1"/>
    <property type="molecule type" value="Genomic_DNA"/>
</dbReference>
<feature type="domain" description="Calcineurin-like phosphoesterase" evidence="1">
    <location>
        <begin position="5"/>
        <end position="190"/>
    </location>
</feature>
<dbReference type="InterPro" id="IPR004843">
    <property type="entry name" value="Calcineurin-like_PHP"/>
</dbReference>
<dbReference type="PANTHER" id="PTHR42850:SF4">
    <property type="entry name" value="ZINC-DEPENDENT ENDOPOLYPHOSPHATASE"/>
    <property type="match status" value="1"/>
</dbReference>
<dbReference type="PANTHER" id="PTHR42850">
    <property type="entry name" value="METALLOPHOSPHOESTERASE"/>
    <property type="match status" value="1"/>
</dbReference>
<dbReference type="RefSeq" id="WP_130285078.1">
    <property type="nucleotide sequence ID" value="NZ_SGXE01000001.1"/>
</dbReference>
<dbReference type="InterPro" id="IPR050126">
    <property type="entry name" value="Ap4A_hydrolase"/>
</dbReference>
<proteinExistence type="predicted"/>
<sequence length="243" mass="28072">MNNRTFVIGDIHGGLNALQQLLGSIDLKKTDQLIFLGDYVDGWSDSPGVISYLIDLKEKYDCIFIRGNHDALCHNWLIQDTYNPEWIQHGGQVTMDAYADLSKDEINAHIYFFEKLTNYHIDDQNRLYLHAGFTNLHGPQREYFESLFYWDRTLWETALAVDPTLTKEDPKFPKRLQLFSEIYIGHTPVTRIEKTTPVNAACVWNIDTGAAFKGPLTALEVNSKKYWQSDPVYTLYPEENGRN</sequence>
<dbReference type="GO" id="GO:0008803">
    <property type="term" value="F:bis(5'-nucleosyl)-tetraphosphatase (symmetrical) activity"/>
    <property type="evidence" value="ECO:0007669"/>
    <property type="project" value="TreeGrafter"/>
</dbReference>
<evidence type="ECO:0000313" key="2">
    <source>
        <dbReference type="EMBL" id="RZS99225.1"/>
    </source>
</evidence>
<dbReference type="Proteomes" id="UP000292262">
    <property type="component" value="Unassembled WGS sequence"/>
</dbReference>
<keyword evidence="3" id="KW-1185">Reference proteome</keyword>
<dbReference type="Pfam" id="PF00149">
    <property type="entry name" value="Metallophos"/>
    <property type="match status" value="1"/>
</dbReference>
<comment type="caution">
    <text evidence="2">The sequence shown here is derived from an EMBL/GenBank/DDBJ whole genome shotgun (WGS) entry which is preliminary data.</text>
</comment>
<reference evidence="2 3" key="1">
    <citation type="submission" date="2019-02" db="EMBL/GenBank/DDBJ databases">
        <title>Genomic Encyclopedia of Type Strains, Phase IV (KMG-IV): sequencing the most valuable type-strain genomes for metagenomic binning, comparative biology and taxonomic classification.</title>
        <authorList>
            <person name="Goeker M."/>
        </authorList>
    </citation>
    <scope>NUCLEOTIDE SEQUENCE [LARGE SCALE GENOMIC DNA]</scope>
    <source>
        <strain evidence="2 3">DSM 17196</strain>
    </source>
</reference>
<evidence type="ECO:0000259" key="1">
    <source>
        <dbReference type="Pfam" id="PF00149"/>
    </source>
</evidence>
<organism evidence="2 3">
    <name type="scientific">Aquimarina brevivitae</name>
    <dbReference type="NCBI Taxonomy" id="323412"/>
    <lineage>
        <taxon>Bacteria</taxon>
        <taxon>Pseudomonadati</taxon>
        <taxon>Bacteroidota</taxon>
        <taxon>Flavobacteriia</taxon>
        <taxon>Flavobacteriales</taxon>
        <taxon>Flavobacteriaceae</taxon>
        <taxon>Aquimarina</taxon>
    </lineage>
</organism>
<dbReference type="SUPFAM" id="SSF56300">
    <property type="entry name" value="Metallo-dependent phosphatases"/>
    <property type="match status" value="1"/>
</dbReference>
<name>A0A4Q7PFV4_9FLAO</name>
<accession>A0A4Q7PFV4</accession>
<protein>
    <submittedName>
        <fullName evidence="2">Serine/threonine protein phosphatase 1</fullName>
    </submittedName>
</protein>
<dbReference type="CDD" id="cd00144">
    <property type="entry name" value="MPP_PPP_family"/>
    <property type="match status" value="1"/>
</dbReference>
<dbReference type="OrthoDB" id="9808081at2"/>
<dbReference type="Gene3D" id="3.60.21.10">
    <property type="match status" value="1"/>
</dbReference>
<dbReference type="GO" id="GO:0005737">
    <property type="term" value="C:cytoplasm"/>
    <property type="evidence" value="ECO:0007669"/>
    <property type="project" value="TreeGrafter"/>
</dbReference>
<dbReference type="InterPro" id="IPR029052">
    <property type="entry name" value="Metallo-depent_PP-like"/>
</dbReference>
<dbReference type="GO" id="GO:0110154">
    <property type="term" value="P:RNA decapping"/>
    <property type="evidence" value="ECO:0007669"/>
    <property type="project" value="TreeGrafter"/>
</dbReference>
<gene>
    <name evidence="2" type="ORF">EV197_0434</name>
</gene>
<evidence type="ECO:0000313" key="3">
    <source>
        <dbReference type="Proteomes" id="UP000292262"/>
    </source>
</evidence>
<dbReference type="GO" id="GO:0016791">
    <property type="term" value="F:phosphatase activity"/>
    <property type="evidence" value="ECO:0007669"/>
    <property type="project" value="TreeGrafter"/>
</dbReference>